<evidence type="ECO:0000256" key="5">
    <source>
        <dbReference type="ARBA" id="ARBA00022801"/>
    </source>
</evidence>
<dbReference type="Proteomes" id="UP001156870">
    <property type="component" value="Unassembled WGS sequence"/>
</dbReference>
<keyword evidence="7" id="KW-0482">Metalloprotease</keyword>
<evidence type="ECO:0000256" key="6">
    <source>
        <dbReference type="ARBA" id="ARBA00022833"/>
    </source>
</evidence>
<dbReference type="InterPro" id="IPR045834">
    <property type="entry name" value="Csd3_N2"/>
</dbReference>
<proteinExistence type="predicted"/>
<comment type="caution">
    <text evidence="12">The sequence shown here is derived from an EMBL/GenBank/DDBJ whole genome shotgun (WGS) entry which is preliminary data.</text>
</comment>
<evidence type="ECO:0000256" key="4">
    <source>
        <dbReference type="ARBA" id="ARBA00022723"/>
    </source>
</evidence>
<dbReference type="Gene3D" id="3.10.450.350">
    <property type="match status" value="2"/>
</dbReference>
<keyword evidence="13" id="KW-1185">Reference proteome</keyword>
<keyword evidence="3" id="KW-0645">Protease</keyword>
<dbReference type="InterPro" id="IPR007340">
    <property type="entry name" value="LysM_Opacity-associatedA"/>
</dbReference>
<evidence type="ECO:0000313" key="13">
    <source>
        <dbReference type="Proteomes" id="UP001156870"/>
    </source>
</evidence>
<evidence type="ECO:0000256" key="2">
    <source>
        <dbReference type="ARBA" id="ARBA00004196"/>
    </source>
</evidence>
<keyword evidence="4" id="KW-0479">Metal-binding</keyword>
<dbReference type="GO" id="GO:0030313">
    <property type="term" value="C:cell envelope"/>
    <property type="evidence" value="ECO:0007669"/>
    <property type="project" value="UniProtKB-SubCell"/>
</dbReference>
<dbReference type="EMBL" id="BSPD01000035">
    <property type="protein sequence ID" value="GLS25901.1"/>
    <property type="molecule type" value="Genomic_DNA"/>
</dbReference>
<dbReference type="AlphaFoldDB" id="A0AA37T8J4"/>
<evidence type="ECO:0000256" key="7">
    <source>
        <dbReference type="ARBA" id="ARBA00023049"/>
    </source>
</evidence>
<dbReference type="PANTHER" id="PTHR21666">
    <property type="entry name" value="PEPTIDASE-RELATED"/>
    <property type="match status" value="1"/>
</dbReference>
<dbReference type="InterPro" id="IPR016047">
    <property type="entry name" value="M23ase_b-sheet_dom"/>
</dbReference>
<evidence type="ECO:0000256" key="1">
    <source>
        <dbReference type="ARBA" id="ARBA00001947"/>
    </source>
</evidence>
<feature type="domain" description="Opacity-associated protein A LysM-like" evidence="10">
    <location>
        <begin position="108"/>
        <end position="189"/>
    </location>
</feature>
<dbReference type="InterPro" id="IPR011055">
    <property type="entry name" value="Dup_hybrid_motif"/>
</dbReference>
<dbReference type="GO" id="GO:0046872">
    <property type="term" value="F:metal ion binding"/>
    <property type="evidence" value="ECO:0007669"/>
    <property type="project" value="UniProtKB-KW"/>
</dbReference>
<keyword evidence="5" id="KW-0378">Hydrolase</keyword>
<feature type="domain" description="M23ase beta-sheet core" evidence="9">
    <location>
        <begin position="334"/>
        <end position="428"/>
    </location>
</feature>
<gene>
    <name evidence="12" type="ORF">GCM10007877_16150</name>
</gene>
<dbReference type="Pfam" id="PF19425">
    <property type="entry name" value="Csd3_N2"/>
    <property type="match status" value="1"/>
</dbReference>
<sequence>MQPSDLHTEKNQRQSIFPKTHAAVAAALTATLGTLLLALPGGEPEAERMVHKELAVPVKPLGSEQPKTELAVTHQTSKPIKTRTQAPIEEPLKVIQAENWEEQKEEPNWNSLEVRKGDNLSRLFKRANLSDRDVYRLLAGHKEAKSLKRLKPGQHIDVSLTEDNRLSALQYRPNRLETHVFEWAEGKLTYEKKEATLKTHRVYREAKIDTSLFLAGKKIGLDDNVVMEMANIFGWDIDFVLDIRKGDTFRILYEENFLDGEKYSNGAILAAEFVNKGDHFRAVRYTHENGDSHYYTPDGKSMRKAFLQAPLDFRRISSNFNPKRLHPVFKTVRPHRGTDYAAARGTPVWASGDGRVLKSGYTKANGNYVVIQHGNNVKTKYLHLHKRLVKSGQRVKQKQKIGTVGSTGYSTAPHLHYEFLLDGVHRNPRTIVQKLPKAASIPRREMVRFSQQTQPVIAQLQSHSNTQFAANEKNATFN</sequence>
<keyword evidence="8" id="KW-0472">Membrane</keyword>
<dbReference type="GO" id="GO:0004222">
    <property type="term" value="F:metalloendopeptidase activity"/>
    <property type="evidence" value="ECO:0007669"/>
    <property type="project" value="TreeGrafter"/>
</dbReference>
<dbReference type="Gene3D" id="2.70.70.10">
    <property type="entry name" value="Glucose Permease (Domain IIA)"/>
    <property type="match status" value="1"/>
</dbReference>
<dbReference type="CDD" id="cd12797">
    <property type="entry name" value="M23_peptidase"/>
    <property type="match status" value="1"/>
</dbReference>
<keyword evidence="8" id="KW-0812">Transmembrane</keyword>
<dbReference type="SUPFAM" id="SSF51261">
    <property type="entry name" value="Duplicated hybrid motif"/>
    <property type="match status" value="1"/>
</dbReference>
<evidence type="ECO:0000259" key="10">
    <source>
        <dbReference type="Pfam" id="PF04225"/>
    </source>
</evidence>
<comment type="subcellular location">
    <subcellularLocation>
        <location evidence="2">Cell envelope</location>
    </subcellularLocation>
</comment>
<evidence type="ECO:0000313" key="12">
    <source>
        <dbReference type="EMBL" id="GLS25901.1"/>
    </source>
</evidence>
<reference evidence="12 13" key="1">
    <citation type="journal article" date="2014" name="Int. J. Syst. Evol. Microbiol.">
        <title>Complete genome sequence of Corynebacterium casei LMG S-19264T (=DSM 44701T), isolated from a smear-ripened cheese.</title>
        <authorList>
            <consortium name="US DOE Joint Genome Institute (JGI-PGF)"/>
            <person name="Walter F."/>
            <person name="Albersmeier A."/>
            <person name="Kalinowski J."/>
            <person name="Ruckert C."/>
        </authorList>
    </citation>
    <scope>NUCLEOTIDE SEQUENCE [LARGE SCALE GENOMIC DNA]</scope>
    <source>
        <strain evidence="12 13">NBRC 110095</strain>
    </source>
</reference>
<evidence type="ECO:0000259" key="11">
    <source>
        <dbReference type="Pfam" id="PF19425"/>
    </source>
</evidence>
<evidence type="ECO:0000256" key="3">
    <source>
        <dbReference type="ARBA" id="ARBA00022670"/>
    </source>
</evidence>
<dbReference type="PANTHER" id="PTHR21666:SF288">
    <property type="entry name" value="CELL DIVISION PROTEIN YTFB"/>
    <property type="match status" value="1"/>
</dbReference>
<keyword evidence="8" id="KW-1133">Transmembrane helix</keyword>
<protein>
    <submittedName>
        <fullName evidence="12">Peptidase M23</fullName>
    </submittedName>
</protein>
<dbReference type="FunFam" id="2.70.70.10:FF:000002">
    <property type="entry name" value="Murein DD-endopeptidase MepM"/>
    <property type="match status" value="1"/>
</dbReference>
<dbReference type="Pfam" id="PF04225">
    <property type="entry name" value="LysM_OapA"/>
    <property type="match status" value="1"/>
</dbReference>
<feature type="transmembrane region" description="Helical" evidence="8">
    <location>
        <begin position="21"/>
        <end position="39"/>
    </location>
</feature>
<feature type="domain" description="Csd3-like second N-terminal" evidence="11">
    <location>
        <begin position="205"/>
        <end position="322"/>
    </location>
</feature>
<organism evidence="12 13">
    <name type="scientific">Marinibactrum halimedae</name>
    <dbReference type="NCBI Taxonomy" id="1444977"/>
    <lineage>
        <taxon>Bacteria</taxon>
        <taxon>Pseudomonadati</taxon>
        <taxon>Pseudomonadota</taxon>
        <taxon>Gammaproteobacteria</taxon>
        <taxon>Cellvibrionales</taxon>
        <taxon>Cellvibrionaceae</taxon>
        <taxon>Marinibactrum</taxon>
    </lineage>
</organism>
<dbReference type="Pfam" id="PF01551">
    <property type="entry name" value="Peptidase_M23"/>
    <property type="match status" value="1"/>
</dbReference>
<dbReference type="InterPro" id="IPR050570">
    <property type="entry name" value="Cell_wall_metabolism_enzyme"/>
</dbReference>
<name>A0AA37T8J4_9GAMM</name>
<evidence type="ECO:0000259" key="9">
    <source>
        <dbReference type="Pfam" id="PF01551"/>
    </source>
</evidence>
<accession>A0AA37T8J4</accession>
<comment type="cofactor">
    <cofactor evidence="1">
        <name>Zn(2+)</name>
        <dbReference type="ChEBI" id="CHEBI:29105"/>
    </cofactor>
</comment>
<evidence type="ECO:0000256" key="8">
    <source>
        <dbReference type="SAM" id="Phobius"/>
    </source>
</evidence>
<keyword evidence="6" id="KW-0862">Zinc</keyword>
<dbReference type="RefSeq" id="WP_232595081.1">
    <property type="nucleotide sequence ID" value="NZ_BSPD01000035.1"/>
</dbReference>
<dbReference type="GO" id="GO:0006508">
    <property type="term" value="P:proteolysis"/>
    <property type="evidence" value="ECO:0007669"/>
    <property type="project" value="UniProtKB-KW"/>
</dbReference>
<dbReference type="GO" id="GO:0042834">
    <property type="term" value="F:peptidoglycan binding"/>
    <property type="evidence" value="ECO:0007669"/>
    <property type="project" value="InterPro"/>
</dbReference>